<feature type="region of interest" description="Disordered" evidence="1">
    <location>
        <begin position="293"/>
        <end position="369"/>
    </location>
</feature>
<keyword evidence="2" id="KW-0812">Transmembrane</keyword>
<organism evidence="4 5">
    <name type="scientific">Actinokineospora iranica</name>
    <dbReference type="NCBI Taxonomy" id="1271860"/>
    <lineage>
        <taxon>Bacteria</taxon>
        <taxon>Bacillati</taxon>
        <taxon>Actinomycetota</taxon>
        <taxon>Actinomycetes</taxon>
        <taxon>Pseudonocardiales</taxon>
        <taxon>Pseudonocardiaceae</taxon>
        <taxon>Actinokineospora</taxon>
    </lineage>
</organism>
<evidence type="ECO:0000313" key="4">
    <source>
        <dbReference type="EMBL" id="SDD43008.1"/>
    </source>
</evidence>
<feature type="region of interest" description="Disordered" evidence="1">
    <location>
        <begin position="68"/>
        <end position="112"/>
    </location>
</feature>
<proteinExistence type="predicted"/>
<reference evidence="5" key="1">
    <citation type="submission" date="2016-10" db="EMBL/GenBank/DDBJ databases">
        <authorList>
            <person name="Varghese N."/>
            <person name="Submissions S."/>
        </authorList>
    </citation>
    <scope>NUCLEOTIDE SEQUENCE [LARGE SCALE GENOMIC DNA]</scope>
    <source>
        <strain evidence="5">IBRC-M 10403</strain>
    </source>
</reference>
<feature type="compositionally biased region" description="Basic residues" evidence="1">
    <location>
        <begin position="92"/>
        <end position="101"/>
    </location>
</feature>
<evidence type="ECO:0000256" key="2">
    <source>
        <dbReference type="SAM" id="Phobius"/>
    </source>
</evidence>
<evidence type="ECO:0000313" key="5">
    <source>
        <dbReference type="Proteomes" id="UP000199501"/>
    </source>
</evidence>
<keyword evidence="2" id="KW-1133">Transmembrane helix</keyword>
<feature type="region of interest" description="Disordered" evidence="1">
    <location>
        <begin position="1"/>
        <end position="39"/>
    </location>
</feature>
<dbReference type="RefSeq" id="WP_091453789.1">
    <property type="nucleotide sequence ID" value="NZ_FMZZ01000011.1"/>
</dbReference>
<dbReference type="Pfam" id="PF18915">
    <property type="entry name" value="DUF5667"/>
    <property type="match status" value="1"/>
</dbReference>
<feature type="domain" description="DUF5667" evidence="3">
    <location>
        <begin position="144"/>
        <end position="192"/>
    </location>
</feature>
<name>A0A1G6UNP2_9PSEU</name>
<gene>
    <name evidence="4" type="ORF">SAMN05216174_11123</name>
</gene>
<protein>
    <recommendedName>
        <fullName evidence="3">DUF5667 domain-containing protein</fullName>
    </recommendedName>
</protein>
<feature type="transmembrane region" description="Helical" evidence="2">
    <location>
        <begin position="119"/>
        <end position="141"/>
    </location>
</feature>
<feature type="compositionally biased region" description="Low complexity" evidence="1">
    <location>
        <begin position="1"/>
        <end position="12"/>
    </location>
</feature>
<dbReference type="InterPro" id="IPR043725">
    <property type="entry name" value="DUF5667"/>
</dbReference>
<sequence length="423" mass="42833">MESGSGPSSPSGERAGDPREPVEPEPEFTDDDRADDDRAVVELLAGLRPLTAPGAEATDRMRAKILAELSAKPVRATSPAPTRPPRPARAGRAPRARRVSRPRPDSAAARAGSGARGRLAVAAIAVLALVFSLAGMSLLLARDALPGDTLYGMKRTGEAASLGLAFGEQDKAVKHLGFAAARITEIETLALRYPNPADAPAGGYLSALSDFDNDATAGARGLIAAATARDGSPLDTLRLWARQHSDRLAAVGPRLPAAARSRHASSLALLAKIEARSTGLLARFPCEQIVSGSADEIGPLPATKRCDAESGSPRVLAPPSAAGPDSGAPADARTPGVVVAPGPSEPPPSNGPPARTGAPRTDLPGTDGLPPLVSLPPLIGAPALTSPEITVPATPPVVAPLPLPLPTLALPPLLPGGPGIGIG</sequence>
<dbReference type="AlphaFoldDB" id="A0A1G6UNP2"/>
<dbReference type="STRING" id="1271860.SAMN05216174_11123"/>
<dbReference type="Proteomes" id="UP000199501">
    <property type="component" value="Unassembled WGS sequence"/>
</dbReference>
<keyword evidence="2" id="KW-0472">Membrane</keyword>
<keyword evidence="5" id="KW-1185">Reference proteome</keyword>
<accession>A0A1G6UNP2</accession>
<dbReference type="EMBL" id="FMZZ01000011">
    <property type="protein sequence ID" value="SDD43008.1"/>
    <property type="molecule type" value="Genomic_DNA"/>
</dbReference>
<feature type="compositionally biased region" description="Low complexity" evidence="1">
    <location>
        <begin position="317"/>
        <end position="342"/>
    </location>
</feature>
<evidence type="ECO:0000259" key="3">
    <source>
        <dbReference type="Pfam" id="PF18915"/>
    </source>
</evidence>
<evidence type="ECO:0000256" key="1">
    <source>
        <dbReference type="SAM" id="MobiDB-lite"/>
    </source>
</evidence>
<dbReference type="OrthoDB" id="3402808at2"/>
<feature type="compositionally biased region" description="Acidic residues" evidence="1">
    <location>
        <begin position="23"/>
        <end position="34"/>
    </location>
</feature>